<dbReference type="OrthoDB" id="191139at2759"/>
<accession>A0A5N5DIU2</accession>
<dbReference type="SUPFAM" id="SSF51735">
    <property type="entry name" value="NAD(P)-binding Rossmann-fold domains"/>
    <property type="match status" value="1"/>
</dbReference>
<evidence type="ECO:0000313" key="5">
    <source>
        <dbReference type="Proteomes" id="UP000325902"/>
    </source>
</evidence>
<reference evidence="4 5" key="1">
    <citation type="journal article" date="2019" name="Sci. Rep.">
        <title>A multi-omics analysis of the grapevine pathogen Lasiodiplodia theobromae reveals that temperature affects the expression of virulence- and pathogenicity-related genes.</title>
        <authorList>
            <person name="Felix C."/>
            <person name="Meneses R."/>
            <person name="Goncalves M.F.M."/>
            <person name="Tilleman L."/>
            <person name="Duarte A.S."/>
            <person name="Jorrin-Novo J.V."/>
            <person name="Van de Peer Y."/>
            <person name="Deforce D."/>
            <person name="Van Nieuwerburgh F."/>
            <person name="Esteves A.C."/>
            <person name="Alves A."/>
        </authorList>
    </citation>
    <scope>NUCLEOTIDE SEQUENCE [LARGE SCALE GENOMIC DNA]</scope>
    <source>
        <strain evidence="4 5">LA-SOL3</strain>
    </source>
</reference>
<keyword evidence="5" id="KW-1185">Reference proteome</keyword>
<sequence>MFQRLKNIATQSAWIADPPFTEKELPDQQGKVHIVTGGYSGVGLELVKILYAKNATVYVAGRSAEKANAAIKTVKEGANPDAGGQGRVEFLQLDLAHLASIKKSADEFLAKEQRLDVLTNNAGVMFPPKGSKTEEGHDLQLGTNCLGPFLFTQLLLPLLRKTAASSPPGSVRVTWAASLAIDLLSPAHGVDLDEETGAPKVLSLPQQNYGQSKSGNLFLGTEFARRYSKDDGIVSVSWNPGNLYTDLYRHTGAIERVVAGGVLYPPIKGAYTELYAGWSPDISIDNSGCLVLPWGRIQQPRIGLEEAIKRKDEEGGLGIAEKFWEWCERETKAYM</sequence>
<dbReference type="Pfam" id="PF00106">
    <property type="entry name" value="adh_short"/>
    <property type="match status" value="1"/>
</dbReference>
<dbReference type="EMBL" id="VCHE01000015">
    <property type="protein sequence ID" value="KAB2577818.1"/>
    <property type="molecule type" value="Genomic_DNA"/>
</dbReference>
<protein>
    <submittedName>
        <fullName evidence="4">Putative oxidoreductase</fullName>
    </submittedName>
</protein>
<evidence type="ECO:0000256" key="2">
    <source>
        <dbReference type="ARBA" id="ARBA00022857"/>
    </source>
</evidence>
<dbReference type="Proteomes" id="UP000325902">
    <property type="component" value="Unassembled WGS sequence"/>
</dbReference>
<organism evidence="4 5">
    <name type="scientific">Lasiodiplodia theobromae</name>
    <dbReference type="NCBI Taxonomy" id="45133"/>
    <lineage>
        <taxon>Eukaryota</taxon>
        <taxon>Fungi</taxon>
        <taxon>Dikarya</taxon>
        <taxon>Ascomycota</taxon>
        <taxon>Pezizomycotina</taxon>
        <taxon>Dothideomycetes</taxon>
        <taxon>Dothideomycetes incertae sedis</taxon>
        <taxon>Botryosphaeriales</taxon>
        <taxon>Botryosphaeriaceae</taxon>
        <taxon>Lasiodiplodia</taxon>
    </lineage>
</organism>
<dbReference type="PRINTS" id="PR00081">
    <property type="entry name" value="GDHRDH"/>
</dbReference>
<proteinExistence type="inferred from homology"/>
<evidence type="ECO:0000256" key="1">
    <source>
        <dbReference type="ARBA" id="ARBA00006484"/>
    </source>
</evidence>
<dbReference type="GO" id="GO:0016491">
    <property type="term" value="F:oxidoreductase activity"/>
    <property type="evidence" value="ECO:0007669"/>
    <property type="project" value="UniProtKB-KW"/>
</dbReference>
<dbReference type="Gene3D" id="3.40.50.720">
    <property type="entry name" value="NAD(P)-binding Rossmann-like Domain"/>
    <property type="match status" value="1"/>
</dbReference>
<gene>
    <name evidence="4" type="ORF">DBV05_g3557</name>
</gene>
<dbReference type="InterPro" id="IPR002347">
    <property type="entry name" value="SDR_fam"/>
</dbReference>
<evidence type="ECO:0000313" key="4">
    <source>
        <dbReference type="EMBL" id="KAB2577818.1"/>
    </source>
</evidence>
<comment type="caution">
    <text evidence="4">The sequence shown here is derived from an EMBL/GenBank/DDBJ whole genome shotgun (WGS) entry which is preliminary data.</text>
</comment>
<dbReference type="PANTHER" id="PTHR24320">
    <property type="entry name" value="RETINOL DEHYDROGENASE"/>
    <property type="match status" value="1"/>
</dbReference>
<evidence type="ECO:0000256" key="3">
    <source>
        <dbReference type="ARBA" id="ARBA00023002"/>
    </source>
</evidence>
<dbReference type="AlphaFoldDB" id="A0A5N5DIU2"/>
<keyword evidence="3" id="KW-0560">Oxidoreductase</keyword>
<comment type="similarity">
    <text evidence="1">Belongs to the short-chain dehydrogenases/reductases (SDR) family.</text>
</comment>
<name>A0A5N5DIU2_9PEZI</name>
<dbReference type="InterPro" id="IPR036291">
    <property type="entry name" value="NAD(P)-bd_dom_sf"/>
</dbReference>
<keyword evidence="2" id="KW-0521">NADP</keyword>
<dbReference type="PANTHER" id="PTHR24320:SF236">
    <property type="entry name" value="SHORT-CHAIN DEHYDROGENASE-RELATED"/>
    <property type="match status" value="1"/>
</dbReference>